<dbReference type="AlphaFoldDB" id="K2JYY5"/>
<comment type="caution">
    <text evidence="1">The sequence shown here is derived from an EMBL/GenBank/DDBJ whole genome shotgun (WGS) entry which is preliminary data.</text>
</comment>
<accession>K2JYY5</accession>
<sequence>MLVKAASQKTAASAAILDADVQVGAPAGTCRRGRLLRALLCPSLACAAGDVAGGLEIGGSALRGHLGLLLFGAQTRDGE</sequence>
<reference evidence="1 2" key="1">
    <citation type="journal article" date="2012" name="J. Bacteriol.">
        <title>Genome Sequence of Oceanibaculum indicum Type Strain P24.</title>
        <authorList>
            <person name="Lai Q."/>
            <person name="Shao Z."/>
        </authorList>
    </citation>
    <scope>NUCLEOTIDE SEQUENCE [LARGE SCALE GENOMIC DNA]</scope>
    <source>
        <strain evidence="1 2">P24</strain>
    </source>
</reference>
<proteinExistence type="predicted"/>
<organism evidence="1 2">
    <name type="scientific">Oceanibaculum indicum P24</name>
    <dbReference type="NCBI Taxonomy" id="1207063"/>
    <lineage>
        <taxon>Bacteria</taxon>
        <taxon>Pseudomonadati</taxon>
        <taxon>Pseudomonadota</taxon>
        <taxon>Alphaproteobacteria</taxon>
        <taxon>Rhodospirillales</taxon>
        <taxon>Oceanibaculaceae</taxon>
        <taxon>Oceanibaculum</taxon>
    </lineage>
</organism>
<name>K2JYY5_9PROT</name>
<keyword evidence="2" id="KW-1185">Reference proteome</keyword>
<evidence type="ECO:0000313" key="2">
    <source>
        <dbReference type="Proteomes" id="UP000006746"/>
    </source>
</evidence>
<dbReference type="STRING" id="1207063.P24_09971"/>
<protein>
    <submittedName>
        <fullName evidence="1">Uncharacterized protein</fullName>
    </submittedName>
</protein>
<evidence type="ECO:0000313" key="1">
    <source>
        <dbReference type="EMBL" id="EKE75539.1"/>
    </source>
</evidence>
<dbReference type="EMBL" id="AMRL01000011">
    <property type="protein sequence ID" value="EKE75539.1"/>
    <property type="molecule type" value="Genomic_DNA"/>
</dbReference>
<dbReference type="Proteomes" id="UP000006746">
    <property type="component" value="Unassembled WGS sequence"/>
</dbReference>
<gene>
    <name evidence="1" type="ORF">P24_09971</name>
</gene>